<evidence type="ECO:0000256" key="6">
    <source>
        <dbReference type="ARBA" id="ARBA00022989"/>
    </source>
</evidence>
<comment type="subunit">
    <text evidence="12">F-type ATPases have 2 components, F(1) - the catalytic core - and F(0) - the membrane proton channel. F(1) has five subunits: alpha(3), beta(3), gamma(1), delta(1), epsilon(1). F(0) has three main subunits: a(1), b(2) and c(10-14). The alpha and beta chains form an alternating ring which encloses part of the gamma chain. F(1) is attached to F(0) by a central stalk formed by the gamma and epsilon chains, while a peripheral stalk is formed by the delta and b chains.</text>
</comment>
<comment type="function">
    <text evidence="10 12">F(1)F(0) ATP synthase produces ATP from ADP in the presence of a proton or sodium gradient. F-type ATPases consist of two structural domains, F(1) containing the extramembraneous catalytic core and F(0) containing the membrane proton channel, linked together by a central stalk and a peripheral stalk. During catalysis, ATP synthesis in the catalytic domain of F(1) is coupled via a rotary mechanism of the central stalk subunits to proton translocation.</text>
</comment>
<evidence type="ECO:0000256" key="2">
    <source>
        <dbReference type="ARBA" id="ARBA00022448"/>
    </source>
</evidence>
<organism evidence="16 17">
    <name type="scientific">Jutongia huaianensis</name>
    <dbReference type="NCBI Taxonomy" id="2763668"/>
    <lineage>
        <taxon>Bacteria</taxon>
        <taxon>Bacillati</taxon>
        <taxon>Bacillota</taxon>
        <taxon>Clostridia</taxon>
        <taxon>Lachnospirales</taxon>
        <taxon>Lachnospiraceae</taxon>
        <taxon>Jutongia</taxon>
    </lineage>
</organism>
<keyword evidence="5 12" id="KW-0375">Hydrogen ion transport</keyword>
<keyword evidence="9 12" id="KW-0066">ATP synthesis</keyword>
<proteinExistence type="inferred from homology"/>
<evidence type="ECO:0000256" key="7">
    <source>
        <dbReference type="ARBA" id="ARBA00023065"/>
    </source>
</evidence>
<dbReference type="SUPFAM" id="SSF81573">
    <property type="entry name" value="F1F0 ATP synthase subunit B, membrane domain"/>
    <property type="match status" value="1"/>
</dbReference>
<keyword evidence="3 12" id="KW-0138">CF(0)</keyword>
<keyword evidence="7 12" id="KW-0406">Ion transport</keyword>
<keyword evidence="8 12" id="KW-0472">Membrane</keyword>
<evidence type="ECO:0000256" key="12">
    <source>
        <dbReference type="HAMAP-Rule" id="MF_01398"/>
    </source>
</evidence>
<comment type="similarity">
    <text evidence="1 12 13">Belongs to the ATPase B chain family.</text>
</comment>
<feature type="region of interest" description="Disordered" evidence="15">
    <location>
        <begin position="93"/>
        <end position="112"/>
    </location>
</feature>
<dbReference type="PANTHER" id="PTHR33445:SF2">
    <property type="entry name" value="ATP SYNTHASE SUBUNIT B', CHLOROPLASTIC"/>
    <property type="match status" value="1"/>
</dbReference>
<comment type="function">
    <text evidence="12">Component of the F(0) channel, it forms part of the peripheral stalk, linking F(1) to F(0).</text>
</comment>
<comment type="subcellular location">
    <subcellularLocation>
        <location evidence="12">Cell membrane</location>
        <topology evidence="12">Single-pass membrane protein</topology>
    </subcellularLocation>
    <subcellularLocation>
        <location evidence="11">Endomembrane system</location>
        <topology evidence="11">Single-pass membrane protein</topology>
    </subcellularLocation>
</comment>
<keyword evidence="4 12" id="KW-0812">Transmembrane</keyword>
<reference evidence="16 17" key="1">
    <citation type="submission" date="2020-08" db="EMBL/GenBank/DDBJ databases">
        <title>Genome public.</title>
        <authorList>
            <person name="Liu C."/>
            <person name="Sun Q."/>
        </authorList>
    </citation>
    <scope>NUCLEOTIDE SEQUENCE [LARGE SCALE GENOMIC DNA]</scope>
    <source>
        <strain evidence="16 17">NSJ-37</strain>
    </source>
</reference>
<evidence type="ECO:0000256" key="8">
    <source>
        <dbReference type="ARBA" id="ARBA00023136"/>
    </source>
</evidence>
<dbReference type="PANTHER" id="PTHR33445">
    <property type="entry name" value="ATP SYNTHASE SUBUNIT B', CHLOROPLASTIC"/>
    <property type="match status" value="1"/>
</dbReference>
<dbReference type="HAMAP" id="MF_01398">
    <property type="entry name" value="ATP_synth_b_bprime"/>
    <property type="match status" value="1"/>
</dbReference>
<keyword evidence="6 12" id="KW-1133">Transmembrane helix</keyword>
<dbReference type="InterPro" id="IPR050059">
    <property type="entry name" value="ATP_synthase_B_chain"/>
</dbReference>
<gene>
    <name evidence="12 16" type="primary">atpF</name>
    <name evidence="16" type="ORF">H8704_10010</name>
</gene>
<dbReference type="InterPro" id="IPR028987">
    <property type="entry name" value="ATP_synth_B-like_membr_sf"/>
</dbReference>
<comment type="caution">
    <text evidence="16">The sequence shown here is derived from an EMBL/GenBank/DDBJ whole genome shotgun (WGS) entry which is preliminary data.</text>
</comment>
<evidence type="ECO:0000256" key="14">
    <source>
        <dbReference type="SAM" id="Coils"/>
    </source>
</evidence>
<evidence type="ECO:0000256" key="15">
    <source>
        <dbReference type="SAM" id="MobiDB-lite"/>
    </source>
</evidence>
<keyword evidence="14" id="KW-0175">Coiled coil</keyword>
<dbReference type="EMBL" id="JACRSX010000014">
    <property type="protein sequence ID" value="MBC8562953.1"/>
    <property type="molecule type" value="Genomic_DNA"/>
</dbReference>
<accession>A0ABR7N2U5</accession>
<keyword evidence="2 12" id="KW-0813">Transport</keyword>
<evidence type="ECO:0000256" key="4">
    <source>
        <dbReference type="ARBA" id="ARBA00022692"/>
    </source>
</evidence>
<evidence type="ECO:0000256" key="13">
    <source>
        <dbReference type="RuleBase" id="RU003848"/>
    </source>
</evidence>
<evidence type="ECO:0000313" key="17">
    <source>
        <dbReference type="Proteomes" id="UP000606193"/>
    </source>
</evidence>
<dbReference type="InterPro" id="IPR005864">
    <property type="entry name" value="ATP_synth_F0_bsu_bac"/>
</dbReference>
<dbReference type="RefSeq" id="WP_118678735.1">
    <property type="nucleotide sequence ID" value="NZ_JACRSX010000014.1"/>
</dbReference>
<evidence type="ECO:0000256" key="11">
    <source>
        <dbReference type="ARBA" id="ARBA00037847"/>
    </source>
</evidence>
<keyword evidence="17" id="KW-1185">Reference proteome</keyword>
<evidence type="ECO:0000256" key="1">
    <source>
        <dbReference type="ARBA" id="ARBA00005513"/>
    </source>
</evidence>
<dbReference type="InterPro" id="IPR002146">
    <property type="entry name" value="ATP_synth_b/b'su_bac/chlpt"/>
</dbReference>
<feature type="coiled-coil region" evidence="14">
    <location>
        <begin position="47"/>
        <end position="78"/>
    </location>
</feature>
<evidence type="ECO:0000256" key="9">
    <source>
        <dbReference type="ARBA" id="ARBA00023310"/>
    </source>
</evidence>
<keyword evidence="12" id="KW-1003">Cell membrane</keyword>
<dbReference type="NCBIfam" id="TIGR01144">
    <property type="entry name" value="ATP_synt_b"/>
    <property type="match status" value="1"/>
</dbReference>
<name>A0ABR7N2U5_9FIRM</name>
<protein>
    <recommendedName>
        <fullName evidence="12">ATP synthase subunit b</fullName>
    </recommendedName>
    <alternativeName>
        <fullName evidence="12">ATP synthase F(0) sector subunit b</fullName>
    </alternativeName>
    <alternativeName>
        <fullName evidence="12">ATPase subunit I</fullName>
    </alternativeName>
    <alternativeName>
        <fullName evidence="12">F-type ATPase subunit b</fullName>
        <shortName evidence="12">F-ATPase subunit b</shortName>
    </alternativeName>
</protein>
<evidence type="ECO:0000256" key="10">
    <source>
        <dbReference type="ARBA" id="ARBA00025198"/>
    </source>
</evidence>
<dbReference type="CDD" id="cd06503">
    <property type="entry name" value="ATP-synt_Fo_b"/>
    <property type="match status" value="1"/>
</dbReference>
<dbReference type="Pfam" id="PF00430">
    <property type="entry name" value="ATP-synt_B"/>
    <property type="match status" value="1"/>
</dbReference>
<evidence type="ECO:0000256" key="3">
    <source>
        <dbReference type="ARBA" id="ARBA00022547"/>
    </source>
</evidence>
<evidence type="ECO:0000313" key="16">
    <source>
        <dbReference type="EMBL" id="MBC8562953.1"/>
    </source>
</evidence>
<dbReference type="Proteomes" id="UP000606193">
    <property type="component" value="Unassembled WGS sequence"/>
</dbReference>
<sequence>MLRLDGIVFTLINLLILYVALRHFLIGPIQSVLEQRKQLIDGQFASAAGKEEQALQLKEQYEGLLADAKDQSRKILEDSRVRAQKEYESRVMEAEKQAGHIMEKARKDVETEKERAMDGMQKQVAQVAMAAAEKILTQNATAASNGSIYDSYIAGAGESHESDSN</sequence>
<feature type="transmembrane region" description="Helical" evidence="12">
    <location>
        <begin position="6"/>
        <end position="26"/>
    </location>
</feature>
<evidence type="ECO:0000256" key="5">
    <source>
        <dbReference type="ARBA" id="ARBA00022781"/>
    </source>
</evidence>